<dbReference type="AlphaFoldDB" id="A0A0H3D7K0"/>
<dbReference type="HOGENOM" id="CLU_2581977_0_0_11"/>
<evidence type="ECO:0000313" key="3">
    <source>
        <dbReference type="Proteomes" id="UP000000328"/>
    </source>
</evidence>
<dbReference type="KEGG" id="amd:AMED_3735"/>
<dbReference type="EMBL" id="CP002000">
    <property type="protein sequence ID" value="ADJ45514.1"/>
    <property type="molecule type" value="Genomic_DNA"/>
</dbReference>
<keyword evidence="1" id="KW-0472">Membrane</keyword>
<evidence type="ECO:0000313" key="2">
    <source>
        <dbReference type="EMBL" id="ADJ45514.1"/>
    </source>
</evidence>
<protein>
    <submittedName>
        <fullName evidence="2">Uncharacterized protein</fullName>
    </submittedName>
</protein>
<feature type="transmembrane region" description="Helical" evidence="1">
    <location>
        <begin position="59"/>
        <end position="79"/>
    </location>
</feature>
<keyword evidence="1" id="KW-1133">Transmembrane helix</keyword>
<proteinExistence type="predicted"/>
<dbReference type="PATRIC" id="fig|749927.5.peg.3863"/>
<dbReference type="OrthoDB" id="9946184at2"/>
<reference evidence="2 3" key="1">
    <citation type="journal article" date="2010" name="Cell Res.">
        <title>Complete genome sequence of the rifamycin SV-producing Amycolatopsis mediterranei U32 revealed its genetic characteristics in phylogeny and metabolism.</title>
        <authorList>
            <person name="Zhao W."/>
            <person name="Zhong Y."/>
            <person name="Yuan H."/>
            <person name="Wang J."/>
            <person name="Zheng H."/>
            <person name="Wang Y."/>
            <person name="Cen X."/>
            <person name="Xu F."/>
            <person name="Bai J."/>
            <person name="Han X."/>
            <person name="Lu G."/>
            <person name="Zhu Y."/>
            <person name="Shao Z."/>
            <person name="Yan H."/>
            <person name="Li C."/>
            <person name="Peng N."/>
            <person name="Zhang Z."/>
            <person name="Zhang Y."/>
            <person name="Lin W."/>
            <person name="Fan Y."/>
            <person name="Qin Z."/>
            <person name="Hu Y."/>
            <person name="Zhu B."/>
            <person name="Wang S."/>
            <person name="Ding X."/>
            <person name="Zhao G.P."/>
        </authorList>
    </citation>
    <scope>NUCLEOTIDE SEQUENCE [LARGE SCALE GENOMIC DNA]</scope>
    <source>
        <strain evidence="3">U-32</strain>
    </source>
</reference>
<gene>
    <name evidence="2" type="ordered locus">AMED_3735</name>
</gene>
<organism evidence="2 3">
    <name type="scientific">Amycolatopsis mediterranei (strain U-32)</name>
    <dbReference type="NCBI Taxonomy" id="749927"/>
    <lineage>
        <taxon>Bacteria</taxon>
        <taxon>Bacillati</taxon>
        <taxon>Actinomycetota</taxon>
        <taxon>Actinomycetes</taxon>
        <taxon>Pseudonocardiales</taxon>
        <taxon>Pseudonocardiaceae</taxon>
        <taxon>Amycolatopsis</taxon>
    </lineage>
</organism>
<name>A0A0H3D7K0_AMYMU</name>
<feature type="transmembrane region" description="Helical" evidence="1">
    <location>
        <begin position="27"/>
        <end position="47"/>
    </location>
</feature>
<sequence>MPAGIVIVSALVVAGGAKVAFELGSTMMLSIASVGAWMMLCLGLAYAGVRLRPGVGGALLVGFGIGALLVLVFGGMQMLA</sequence>
<evidence type="ECO:0000256" key="1">
    <source>
        <dbReference type="SAM" id="Phobius"/>
    </source>
</evidence>
<accession>A0A0H3D7K0</accession>
<dbReference type="Proteomes" id="UP000000328">
    <property type="component" value="Chromosome"/>
</dbReference>
<keyword evidence="1" id="KW-0812">Transmembrane</keyword>